<dbReference type="InterPro" id="IPR012338">
    <property type="entry name" value="Beta-lactam/transpept-like"/>
</dbReference>
<evidence type="ECO:0000313" key="3">
    <source>
        <dbReference type="Proteomes" id="UP000652231"/>
    </source>
</evidence>
<accession>A0A8J2Y756</accession>
<sequence length="376" mass="42942">MKRLLSTLLIISGVIIILAYLFDVTYLFKAIRTIYLKGHTTAFLEDYKSFDNDTVKAGSYPISWPLHSSYNEVLPTEKLIQTHEEYGTIAYLIIKNDSIFHEAYYDGFDSNSLTNSFSMAKTFISALLGKAIMDGHIQSLDQPLGDFFPKYKDTKTTVGDLSSMASGLDWDERYYSPFSITTKAYFYDELDKMMLELDIVEEPGIEFKYLSGSTQLLAMVIEKASGKKIAEYFSEAFWLPLGAKNDALWQLDSSENGLVKAYCCFASNARDFARFGKLYKNFGKLNGNQILDSTFVATSTQRRFPESPYGYGVWIKEFNGKHQYALRGHLGQYVMVIPEDNLIVVRLGHMKGPLSDDNQYPVNYWTYLEEAYEMLK</sequence>
<dbReference type="EMBL" id="BMGK01000007">
    <property type="protein sequence ID" value="GGD94667.1"/>
    <property type="molecule type" value="Genomic_DNA"/>
</dbReference>
<dbReference type="Proteomes" id="UP000652231">
    <property type="component" value="Unassembled WGS sequence"/>
</dbReference>
<dbReference type="PANTHER" id="PTHR43283">
    <property type="entry name" value="BETA-LACTAMASE-RELATED"/>
    <property type="match status" value="1"/>
</dbReference>
<dbReference type="Gene3D" id="3.40.710.10">
    <property type="entry name" value="DD-peptidase/beta-lactamase superfamily"/>
    <property type="match status" value="1"/>
</dbReference>
<proteinExistence type="predicted"/>
<dbReference type="InterPro" id="IPR001466">
    <property type="entry name" value="Beta-lactam-related"/>
</dbReference>
<evidence type="ECO:0000313" key="2">
    <source>
        <dbReference type="EMBL" id="GGD94667.1"/>
    </source>
</evidence>
<dbReference type="PANTHER" id="PTHR43283:SF7">
    <property type="entry name" value="BETA-LACTAMASE-RELATED DOMAIN-CONTAINING PROTEIN"/>
    <property type="match status" value="1"/>
</dbReference>
<gene>
    <name evidence="2" type="ORF">GCM10011312_17940</name>
</gene>
<dbReference type="RefSeq" id="WP_188441699.1">
    <property type="nucleotide sequence ID" value="NZ_BMGK01000007.1"/>
</dbReference>
<organism evidence="2 3">
    <name type="scientific">Planktosalinus lacus</name>
    <dbReference type="NCBI Taxonomy" id="1526573"/>
    <lineage>
        <taxon>Bacteria</taxon>
        <taxon>Pseudomonadati</taxon>
        <taxon>Bacteroidota</taxon>
        <taxon>Flavobacteriia</taxon>
        <taxon>Flavobacteriales</taxon>
        <taxon>Flavobacteriaceae</taxon>
        <taxon>Planktosalinus</taxon>
    </lineage>
</organism>
<dbReference type="InterPro" id="IPR050789">
    <property type="entry name" value="Diverse_Enzym_Activities"/>
</dbReference>
<dbReference type="SUPFAM" id="SSF56601">
    <property type="entry name" value="beta-lactamase/transpeptidase-like"/>
    <property type="match status" value="1"/>
</dbReference>
<keyword evidence="3" id="KW-1185">Reference proteome</keyword>
<reference evidence="2" key="1">
    <citation type="journal article" date="2014" name="Int. J. Syst. Evol. Microbiol.">
        <title>Complete genome sequence of Corynebacterium casei LMG S-19264T (=DSM 44701T), isolated from a smear-ripened cheese.</title>
        <authorList>
            <consortium name="US DOE Joint Genome Institute (JGI-PGF)"/>
            <person name="Walter F."/>
            <person name="Albersmeier A."/>
            <person name="Kalinowski J."/>
            <person name="Ruckert C."/>
        </authorList>
    </citation>
    <scope>NUCLEOTIDE SEQUENCE</scope>
    <source>
        <strain evidence="2">CGMCC 1.12924</strain>
    </source>
</reference>
<dbReference type="Pfam" id="PF00144">
    <property type="entry name" value="Beta-lactamase"/>
    <property type="match status" value="1"/>
</dbReference>
<protein>
    <recommendedName>
        <fullName evidence="1">Beta-lactamase-related domain-containing protein</fullName>
    </recommendedName>
</protein>
<dbReference type="AlphaFoldDB" id="A0A8J2Y756"/>
<evidence type="ECO:0000259" key="1">
    <source>
        <dbReference type="Pfam" id="PF00144"/>
    </source>
</evidence>
<feature type="domain" description="Beta-lactamase-related" evidence="1">
    <location>
        <begin position="78"/>
        <end position="356"/>
    </location>
</feature>
<reference evidence="2" key="2">
    <citation type="submission" date="2020-09" db="EMBL/GenBank/DDBJ databases">
        <authorList>
            <person name="Sun Q."/>
            <person name="Zhou Y."/>
        </authorList>
    </citation>
    <scope>NUCLEOTIDE SEQUENCE</scope>
    <source>
        <strain evidence="2">CGMCC 1.12924</strain>
    </source>
</reference>
<name>A0A8J2Y756_9FLAO</name>
<comment type="caution">
    <text evidence="2">The sequence shown here is derived from an EMBL/GenBank/DDBJ whole genome shotgun (WGS) entry which is preliminary data.</text>
</comment>